<dbReference type="Proteomes" id="UP000617979">
    <property type="component" value="Unassembled WGS sequence"/>
</dbReference>
<reference evidence="2" key="1">
    <citation type="journal article" date="2019" name="Int. J. Syst. Evol. Microbiol.">
        <title>The Global Catalogue of Microorganisms (GCM) 10K type strain sequencing project: providing services to taxonomists for standard genome sequencing and annotation.</title>
        <authorList>
            <consortium name="The Broad Institute Genomics Platform"/>
            <consortium name="The Broad Institute Genome Sequencing Center for Infectious Disease"/>
            <person name="Wu L."/>
            <person name="Ma J."/>
        </authorList>
    </citation>
    <scope>NUCLEOTIDE SEQUENCE [LARGE SCALE GENOMIC DNA]</scope>
    <source>
        <strain evidence="2">CGMCC 1.12404</strain>
    </source>
</reference>
<gene>
    <name evidence="1" type="ORF">GCM10007416_32490</name>
</gene>
<dbReference type="EMBL" id="BMEX01000021">
    <property type="protein sequence ID" value="GGA56775.1"/>
    <property type="molecule type" value="Genomic_DNA"/>
</dbReference>
<accession>A0ABQ1H2S9</accession>
<organism evidence="1 2">
    <name type="scientific">Kroppenstedtia guangzhouensis</name>
    <dbReference type="NCBI Taxonomy" id="1274356"/>
    <lineage>
        <taxon>Bacteria</taxon>
        <taxon>Bacillati</taxon>
        <taxon>Bacillota</taxon>
        <taxon>Bacilli</taxon>
        <taxon>Bacillales</taxon>
        <taxon>Thermoactinomycetaceae</taxon>
        <taxon>Kroppenstedtia</taxon>
    </lineage>
</organism>
<protein>
    <submittedName>
        <fullName evidence="1">Uncharacterized protein</fullName>
    </submittedName>
</protein>
<comment type="caution">
    <text evidence="1">The sequence shown here is derived from an EMBL/GenBank/DDBJ whole genome shotgun (WGS) entry which is preliminary data.</text>
</comment>
<name>A0ABQ1H2S9_9BACL</name>
<evidence type="ECO:0000313" key="1">
    <source>
        <dbReference type="EMBL" id="GGA56775.1"/>
    </source>
</evidence>
<keyword evidence="2" id="KW-1185">Reference proteome</keyword>
<sequence length="54" mass="6381">MDKFTADLLAYVLLKYQMRETGEILDVIEAYIDRGGSEEEARKYFVKFKSKSRQ</sequence>
<proteinExistence type="predicted"/>
<evidence type="ECO:0000313" key="2">
    <source>
        <dbReference type="Proteomes" id="UP000617979"/>
    </source>
</evidence>
<dbReference type="RefSeq" id="WP_188433562.1">
    <property type="nucleotide sequence ID" value="NZ_BMEX01000021.1"/>
</dbReference>